<sequence length="629" mass="69102">MIGAFFSPAAVAQSESITYREISLKLVASNGVADVSNKLYFHANGSEGKDGYDGAKLAPISTTDSYLFFLQDFGNGSERLVQDARNLYPDTVQVYDLEVEDAGFSGEFTIIWADFKNISSLWKLDFIDVDEDTTITMSEDSSYSFTSSRNFKISIEPIASRVEISGEAGWRVLSFPVKDAAVTEIMDDTAIQGIAGGENEAADPNIYINPASNGASGNGYLVPENIFASWGDGLGFIAYFFDNTMNGSTELPLMLDASGTEPDSDVIVGVSSSFTLIGNPFLSNINLDDIEGNGSGGVNGGLKSPLYFYDSNGLNTVNFGTETVVSSWAGFFAERNDSSTTQITIPTSAKTSDAADASYFSKRGNTTFRQIELHLEAPNGQKDISNKLFFSPQSSDQPDGFDGSKMIPFDGSPYLSFIRTRNDYRYDLLVQDARAMNPSEHQKYELAVFDGGISGTYTLRWHNFHNIPEDWDFTLIDYETGASVLMEEEQSYSFEVKADGKKSYTSVLKSPVIQQAVEESSPRFGILLKTTNSVSIEKKDKVDQFSLDQNYPNPFNPVTHIQYTLKEGAGVSLTVFNVMGQKVHRLEDSPKPAGTYIISWNADGLAGGIYYYRLRVGDEVITRKMTLLK</sequence>
<dbReference type="EMBL" id="JANDBC010000001">
    <property type="protein sequence ID" value="MCP9290309.1"/>
    <property type="molecule type" value="Genomic_DNA"/>
</dbReference>
<dbReference type="AlphaFoldDB" id="A0A9X2RFE0"/>
<evidence type="ECO:0000313" key="3">
    <source>
        <dbReference type="Proteomes" id="UP001139125"/>
    </source>
</evidence>
<dbReference type="Gene3D" id="2.60.40.4070">
    <property type="match status" value="1"/>
</dbReference>
<dbReference type="RefSeq" id="WP_255132262.1">
    <property type="nucleotide sequence ID" value="NZ_JANDBC010000001.1"/>
</dbReference>
<feature type="domain" description="Secretion system C-terminal sorting" evidence="1">
    <location>
        <begin position="551"/>
        <end position="625"/>
    </location>
</feature>
<proteinExistence type="predicted"/>
<organism evidence="2 3">
    <name type="scientific">Gracilimonas sediminicola</name>
    <dbReference type="NCBI Taxonomy" id="2952158"/>
    <lineage>
        <taxon>Bacteria</taxon>
        <taxon>Pseudomonadati</taxon>
        <taxon>Balneolota</taxon>
        <taxon>Balneolia</taxon>
        <taxon>Balneolales</taxon>
        <taxon>Balneolaceae</taxon>
        <taxon>Gracilimonas</taxon>
    </lineage>
</organism>
<evidence type="ECO:0000259" key="1">
    <source>
        <dbReference type="Pfam" id="PF18962"/>
    </source>
</evidence>
<dbReference type="InterPro" id="IPR026444">
    <property type="entry name" value="Secre_tail"/>
</dbReference>
<dbReference type="NCBIfam" id="TIGR04183">
    <property type="entry name" value="Por_Secre_tail"/>
    <property type="match status" value="1"/>
</dbReference>
<name>A0A9X2RFE0_9BACT</name>
<accession>A0A9X2RFE0</accession>
<comment type="caution">
    <text evidence="2">The sequence shown here is derived from an EMBL/GenBank/DDBJ whole genome shotgun (WGS) entry which is preliminary data.</text>
</comment>
<dbReference type="Pfam" id="PF18962">
    <property type="entry name" value="Por_Secre_tail"/>
    <property type="match status" value="1"/>
</dbReference>
<reference evidence="2" key="1">
    <citation type="submission" date="2022-06" db="EMBL/GenBank/DDBJ databases">
        <title>Gracilimonas sp. CAU 1638 isolated from sea sediment.</title>
        <authorList>
            <person name="Kim W."/>
        </authorList>
    </citation>
    <scope>NUCLEOTIDE SEQUENCE</scope>
    <source>
        <strain evidence="2">CAU 1638</strain>
    </source>
</reference>
<gene>
    <name evidence="2" type="ORF">NM125_01800</name>
</gene>
<dbReference type="Proteomes" id="UP001139125">
    <property type="component" value="Unassembled WGS sequence"/>
</dbReference>
<protein>
    <submittedName>
        <fullName evidence="2">T9SS type A sorting domain-containing protein</fullName>
    </submittedName>
</protein>
<keyword evidence="3" id="KW-1185">Reference proteome</keyword>
<evidence type="ECO:0000313" key="2">
    <source>
        <dbReference type="EMBL" id="MCP9290309.1"/>
    </source>
</evidence>